<dbReference type="InterPro" id="IPR017871">
    <property type="entry name" value="ABC_transporter-like_CS"/>
</dbReference>
<keyword evidence="4 6" id="KW-0067">ATP-binding</keyword>
<dbReference type="Proteomes" id="UP000199435">
    <property type="component" value="Unassembled WGS sequence"/>
</dbReference>
<evidence type="ECO:0000256" key="4">
    <source>
        <dbReference type="ARBA" id="ARBA00022840"/>
    </source>
</evidence>
<dbReference type="GO" id="GO:0005524">
    <property type="term" value="F:ATP binding"/>
    <property type="evidence" value="ECO:0007669"/>
    <property type="project" value="UniProtKB-KW"/>
</dbReference>
<dbReference type="PANTHER" id="PTHR42781">
    <property type="entry name" value="SPERMIDINE/PUTRESCINE IMPORT ATP-BINDING PROTEIN POTA"/>
    <property type="match status" value="1"/>
</dbReference>
<protein>
    <submittedName>
        <fullName evidence="6">Spermidine/putrescine transport system ATP-binding protein</fullName>
    </submittedName>
</protein>
<proteinExistence type="inferred from homology"/>
<dbReference type="OrthoDB" id="9802264at2"/>
<dbReference type="SMART" id="SM00382">
    <property type="entry name" value="AAA"/>
    <property type="match status" value="1"/>
</dbReference>
<organism evidence="6 7">
    <name type="scientific">Rhizobium miluonense</name>
    <dbReference type="NCBI Taxonomy" id="411945"/>
    <lineage>
        <taxon>Bacteria</taxon>
        <taxon>Pseudomonadati</taxon>
        <taxon>Pseudomonadota</taxon>
        <taxon>Alphaproteobacteria</taxon>
        <taxon>Hyphomicrobiales</taxon>
        <taxon>Rhizobiaceae</taxon>
        <taxon>Rhizobium/Agrobacterium group</taxon>
        <taxon>Rhizobium</taxon>
    </lineage>
</organism>
<dbReference type="GO" id="GO:0015847">
    <property type="term" value="P:putrescine transport"/>
    <property type="evidence" value="ECO:0007669"/>
    <property type="project" value="UniProtKB-ARBA"/>
</dbReference>
<dbReference type="EMBL" id="FMAH01000002">
    <property type="protein sequence ID" value="SCB12657.1"/>
    <property type="molecule type" value="Genomic_DNA"/>
</dbReference>
<sequence length="365" mass="39164">MAIAISLDHIVRSYEAMRAVDDVTLDIRAGEFFTLLGSSGCGKSSLLKLIGGFDKPTSGRVLFDGKDMAGIPANRRPVNTVFQSLGLFPHMNVAQNVGYGLKLRGLSGTALKAKVEDALELVELSGFADRDVNLLSGGQRQRVALARALVMEPGILLLDEPLTGLDERLRQQMRDEFGRLHKRTGATFILVTHNQDEALSLSDRMAVMHKGRIEQTDAPARFFEAPANAFVARFVGIDTLLKPENISLSGGKAVATIAGQRVNVTFFGVAPPSDALVAIRPDRIDFVPTAEEAAETIELKVVESIYRGLSHDVTLAFADSQRVVLTTSADATPPLPGESVRVRLKPGAALLIDRSGIPALAGGDE</sequence>
<dbReference type="InterPro" id="IPR050093">
    <property type="entry name" value="ABC_SmlMolc_Importer"/>
</dbReference>
<dbReference type="RefSeq" id="WP_092844153.1">
    <property type="nucleotide sequence ID" value="NZ_FMAH01000002.1"/>
</dbReference>
<reference evidence="7" key="1">
    <citation type="submission" date="2016-08" db="EMBL/GenBank/DDBJ databases">
        <authorList>
            <person name="Varghese N."/>
            <person name="Submissions Spin"/>
        </authorList>
    </citation>
    <scope>NUCLEOTIDE SEQUENCE [LARGE SCALE GENOMIC DNA]</scope>
    <source>
        <strain evidence="7">HAMBI 2971</strain>
    </source>
</reference>
<dbReference type="GO" id="GO:0043190">
    <property type="term" value="C:ATP-binding cassette (ABC) transporter complex"/>
    <property type="evidence" value="ECO:0007669"/>
    <property type="project" value="InterPro"/>
</dbReference>
<dbReference type="PROSITE" id="PS50893">
    <property type="entry name" value="ABC_TRANSPORTER_2"/>
    <property type="match status" value="1"/>
</dbReference>
<dbReference type="GO" id="GO:0022857">
    <property type="term" value="F:transmembrane transporter activity"/>
    <property type="evidence" value="ECO:0007669"/>
    <property type="project" value="InterPro"/>
</dbReference>
<dbReference type="Pfam" id="PF00005">
    <property type="entry name" value="ABC_tran"/>
    <property type="match status" value="1"/>
</dbReference>
<comment type="similarity">
    <text evidence="1">Belongs to the ABC transporter superfamily.</text>
</comment>
<keyword evidence="7" id="KW-1185">Reference proteome</keyword>
<dbReference type="Gene3D" id="3.40.50.300">
    <property type="entry name" value="P-loop containing nucleotide triphosphate hydrolases"/>
    <property type="match status" value="1"/>
</dbReference>
<dbReference type="InterPro" id="IPR027417">
    <property type="entry name" value="P-loop_NTPase"/>
</dbReference>
<keyword evidence="2" id="KW-0813">Transport</keyword>
<dbReference type="AlphaFoldDB" id="A0A1C3UBE5"/>
<feature type="domain" description="ABC transporter" evidence="5">
    <location>
        <begin position="5"/>
        <end position="235"/>
    </location>
</feature>
<evidence type="ECO:0000256" key="3">
    <source>
        <dbReference type="ARBA" id="ARBA00022741"/>
    </source>
</evidence>
<keyword evidence="3" id="KW-0547">Nucleotide-binding</keyword>
<dbReference type="PROSITE" id="PS00211">
    <property type="entry name" value="ABC_TRANSPORTER_1"/>
    <property type="match status" value="1"/>
</dbReference>
<name>A0A1C3UBE5_9HYPH</name>
<accession>A0A1C3UBE5</accession>
<dbReference type="Pfam" id="PF08402">
    <property type="entry name" value="TOBE_2"/>
    <property type="match status" value="1"/>
</dbReference>
<dbReference type="InterPro" id="IPR013611">
    <property type="entry name" value="Transp-assoc_OB_typ2"/>
</dbReference>
<dbReference type="SUPFAM" id="SSF50331">
    <property type="entry name" value="MOP-like"/>
    <property type="match status" value="1"/>
</dbReference>
<dbReference type="InterPro" id="IPR003439">
    <property type="entry name" value="ABC_transporter-like_ATP-bd"/>
</dbReference>
<dbReference type="FunFam" id="3.40.50.300:FF:000133">
    <property type="entry name" value="Spermidine/putrescine import ATP-binding protein PotA"/>
    <property type="match status" value="1"/>
</dbReference>
<dbReference type="InterPro" id="IPR008995">
    <property type="entry name" value="Mo/tungstate-bd_C_term_dom"/>
</dbReference>
<dbReference type="InterPro" id="IPR003593">
    <property type="entry name" value="AAA+_ATPase"/>
</dbReference>
<evidence type="ECO:0000256" key="2">
    <source>
        <dbReference type="ARBA" id="ARBA00022448"/>
    </source>
</evidence>
<dbReference type="SUPFAM" id="SSF52540">
    <property type="entry name" value="P-loop containing nucleoside triphosphate hydrolases"/>
    <property type="match status" value="1"/>
</dbReference>
<dbReference type="PANTHER" id="PTHR42781:SF4">
    <property type="entry name" value="SPERMIDINE_PUTRESCINE IMPORT ATP-BINDING PROTEIN POTA"/>
    <property type="match status" value="1"/>
</dbReference>
<evidence type="ECO:0000256" key="1">
    <source>
        <dbReference type="ARBA" id="ARBA00005417"/>
    </source>
</evidence>
<evidence type="ECO:0000259" key="5">
    <source>
        <dbReference type="PROSITE" id="PS50893"/>
    </source>
</evidence>
<gene>
    <name evidence="6" type="ORF">GA0061102_1002275</name>
</gene>
<evidence type="ECO:0000313" key="6">
    <source>
        <dbReference type="EMBL" id="SCB12657.1"/>
    </source>
</evidence>
<dbReference type="GO" id="GO:0016887">
    <property type="term" value="F:ATP hydrolysis activity"/>
    <property type="evidence" value="ECO:0007669"/>
    <property type="project" value="InterPro"/>
</dbReference>
<dbReference type="STRING" id="411945.GA0061102_1002275"/>
<evidence type="ECO:0000313" key="7">
    <source>
        <dbReference type="Proteomes" id="UP000199435"/>
    </source>
</evidence>